<dbReference type="EMBL" id="LUEZ02000040">
    <property type="protein sequence ID" value="RDB25680.1"/>
    <property type="molecule type" value="Genomic_DNA"/>
</dbReference>
<dbReference type="Proteomes" id="UP000076154">
    <property type="component" value="Unassembled WGS sequence"/>
</dbReference>
<sequence>MLVHTQSDSVASRALPPSEREYVYPSTPLQPPDYGIFLSSFPSFTSINVNPNEGFPPKGRTLFAEATPCKVNVKDGPAHFKPS</sequence>
<evidence type="ECO:0000313" key="2">
    <source>
        <dbReference type="EMBL" id="RDB25680.1"/>
    </source>
</evidence>
<reference evidence="2" key="1">
    <citation type="submission" date="2018-04" db="EMBL/GenBank/DDBJ databases">
        <title>Whole genome sequencing of Hypsizygus marmoreus.</title>
        <authorList>
            <person name="Choi I.-G."/>
            <person name="Min B."/>
            <person name="Kim J.-G."/>
            <person name="Kim S."/>
            <person name="Oh Y.-L."/>
            <person name="Kong W.-S."/>
            <person name="Park H."/>
            <person name="Jeong J."/>
            <person name="Song E.-S."/>
        </authorList>
    </citation>
    <scope>NUCLEOTIDE SEQUENCE [LARGE SCALE GENOMIC DNA]</scope>
    <source>
        <strain evidence="2">51987-8</strain>
    </source>
</reference>
<evidence type="ECO:0000313" key="3">
    <source>
        <dbReference type="Proteomes" id="UP000076154"/>
    </source>
</evidence>
<dbReference type="AlphaFoldDB" id="A0A369JWR9"/>
<proteinExistence type="predicted"/>
<protein>
    <submittedName>
        <fullName evidence="2">Uncharacterized protein</fullName>
    </submittedName>
</protein>
<organism evidence="2 3">
    <name type="scientific">Hypsizygus marmoreus</name>
    <name type="common">White beech mushroom</name>
    <name type="synonym">Agaricus marmoreus</name>
    <dbReference type="NCBI Taxonomy" id="39966"/>
    <lineage>
        <taxon>Eukaryota</taxon>
        <taxon>Fungi</taxon>
        <taxon>Dikarya</taxon>
        <taxon>Basidiomycota</taxon>
        <taxon>Agaricomycotina</taxon>
        <taxon>Agaricomycetes</taxon>
        <taxon>Agaricomycetidae</taxon>
        <taxon>Agaricales</taxon>
        <taxon>Tricholomatineae</taxon>
        <taxon>Lyophyllaceae</taxon>
        <taxon>Hypsizygus</taxon>
    </lineage>
</organism>
<dbReference type="InParanoid" id="A0A369JWR9"/>
<evidence type="ECO:0000256" key="1">
    <source>
        <dbReference type="SAM" id="MobiDB-lite"/>
    </source>
</evidence>
<name>A0A369JWR9_HYPMA</name>
<keyword evidence="3" id="KW-1185">Reference proteome</keyword>
<accession>A0A369JWR9</accession>
<comment type="caution">
    <text evidence="2">The sequence shown here is derived from an EMBL/GenBank/DDBJ whole genome shotgun (WGS) entry which is preliminary data.</text>
</comment>
<feature type="region of interest" description="Disordered" evidence="1">
    <location>
        <begin position="1"/>
        <end position="22"/>
    </location>
</feature>
<gene>
    <name evidence="2" type="ORF">Hypma_006433</name>
</gene>
<feature type="compositionally biased region" description="Polar residues" evidence="1">
    <location>
        <begin position="1"/>
        <end position="10"/>
    </location>
</feature>